<dbReference type="AlphaFoldDB" id="A0A1J5TGA0"/>
<name>A0A1J5TGA0_9ZZZZ</name>
<comment type="caution">
    <text evidence="1">The sequence shown here is derived from an EMBL/GenBank/DDBJ whole genome shotgun (WGS) entry which is preliminary data.</text>
</comment>
<proteinExistence type="predicted"/>
<accession>A0A1J5TGA0</accession>
<evidence type="ECO:0000313" key="1">
    <source>
        <dbReference type="EMBL" id="OIR19959.1"/>
    </source>
</evidence>
<reference evidence="1" key="1">
    <citation type="submission" date="2016-10" db="EMBL/GenBank/DDBJ databases">
        <title>Sequence of Gallionella enrichment culture.</title>
        <authorList>
            <person name="Poehlein A."/>
            <person name="Muehling M."/>
            <person name="Daniel R."/>
        </authorList>
    </citation>
    <scope>NUCLEOTIDE SEQUENCE</scope>
</reference>
<dbReference type="EMBL" id="MLJW01000001">
    <property type="protein sequence ID" value="OIR19959.1"/>
    <property type="molecule type" value="Genomic_DNA"/>
</dbReference>
<protein>
    <submittedName>
        <fullName evidence="1">Uncharacterized protein</fullName>
    </submittedName>
</protein>
<organism evidence="1">
    <name type="scientific">mine drainage metagenome</name>
    <dbReference type="NCBI Taxonomy" id="410659"/>
    <lineage>
        <taxon>unclassified sequences</taxon>
        <taxon>metagenomes</taxon>
        <taxon>ecological metagenomes</taxon>
    </lineage>
</organism>
<gene>
    <name evidence="1" type="ORF">GALL_08450</name>
</gene>
<sequence>MALLKPKSSNKSKTLSVRVPTELANEIDDIKQMADQRGLTFDVAEVVERALAQAVRSARAEIAALPAGNMTNNPSD</sequence>